<gene>
    <name evidence="1" type="ORF">BO71DRAFT_401629</name>
</gene>
<dbReference type="EMBL" id="KZ825954">
    <property type="protein sequence ID" value="PYH91181.1"/>
    <property type="molecule type" value="Genomic_DNA"/>
</dbReference>
<dbReference type="Proteomes" id="UP000247810">
    <property type="component" value="Unassembled WGS sequence"/>
</dbReference>
<dbReference type="AlphaFoldDB" id="A0A319D2B0"/>
<evidence type="ECO:0000313" key="2">
    <source>
        <dbReference type="Proteomes" id="UP000247810"/>
    </source>
</evidence>
<keyword evidence="2" id="KW-1185">Reference proteome</keyword>
<accession>A0A319D2B0</accession>
<dbReference type="VEuPathDB" id="FungiDB:BO71DRAFT_401629"/>
<sequence length="78" mass="8419">MPGAMWPLAAVRCCRLQTWLRFPPSPSLVWSSGSCCPGLSHSSETRDLPEGTWLRLWSGKGGVCAAGFAGRLAQVEWG</sequence>
<name>A0A319D2B0_9EURO</name>
<evidence type="ECO:0000313" key="1">
    <source>
        <dbReference type="EMBL" id="PYH91181.1"/>
    </source>
</evidence>
<proteinExistence type="predicted"/>
<organism evidence="1 2">
    <name type="scientific">Aspergillus ellipticus CBS 707.79</name>
    <dbReference type="NCBI Taxonomy" id="1448320"/>
    <lineage>
        <taxon>Eukaryota</taxon>
        <taxon>Fungi</taxon>
        <taxon>Dikarya</taxon>
        <taxon>Ascomycota</taxon>
        <taxon>Pezizomycotina</taxon>
        <taxon>Eurotiomycetes</taxon>
        <taxon>Eurotiomycetidae</taxon>
        <taxon>Eurotiales</taxon>
        <taxon>Aspergillaceae</taxon>
        <taxon>Aspergillus</taxon>
        <taxon>Aspergillus subgen. Circumdati</taxon>
    </lineage>
</organism>
<protein>
    <submittedName>
        <fullName evidence="1">Uncharacterized protein</fullName>
    </submittedName>
</protein>
<reference evidence="1 2" key="1">
    <citation type="submission" date="2018-02" db="EMBL/GenBank/DDBJ databases">
        <title>The genomes of Aspergillus section Nigri reveals drivers in fungal speciation.</title>
        <authorList>
            <consortium name="DOE Joint Genome Institute"/>
            <person name="Vesth T.C."/>
            <person name="Nybo J."/>
            <person name="Theobald S."/>
            <person name="Brandl J."/>
            <person name="Frisvad J.C."/>
            <person name="Nielsen K.F."/>
            <person name="Lyhne E.K."/>
            <person name="Kogle M.E."/>
            <person name="Kuo A."/>
            <person name="Riley R."/>
            <person name="Clum A."/>
            <person name="Nolan M."/>
            <person name="Lipzen A."/>
            <person name="Salamov A."/>
            <person name="Henrissat B."/>
            <person name="Wiebenga A."/>
            <person name="De vries R.P."/>
            <person name="Grigoriev I.V."/>
            <person name="Mortensen U.H."/>
            <person name="Andersen M.R."/>
            <person name="Baker S.E."/>
        </authorList>
    </citation>
    <scope>NUCLEOTIDE SEQUENCE [LARGE SCALE GENOMIC DNA]</scope>
    <source>
        <strain evidence="1 2">CBS 707.79</strain>
    </source>
</reference>